<dbReference type="InterPro" id="IPR013189">
    <property type="entry name" value="Glyco_hydro_32_C"/>
</dbReference>
<dbReference type="Pfam" id="PF08244">
    <property type="entry name" value="Glyco_hydro_32C"/>
    <property type="match status" value="1"/>
</dbReference>
<evidence type="ECO:0000256" key="2">
    <source>
        <dbReference type="ARBA" id="ARBA00022801"/>
    </source>
</evidence>
<feature type="domain" description="Glycosyl hydrolase family 32 C-terminal" evidence="4">
    <location>
        <begin position="14"/>
        <end position="203"/>
    </location>
</feature>
<evidence type="ECO:0000256" key="1">
    <source>
        <dbReference type="ARBA" id="ARBA00009902"/>
    </source>
</evidence>
<evidence type="ECO:0000259" key="4">
    <source>
        <dbReference type="Pfam" id="PF08244"/>
    </source>
</evidence>
<reference evidence="5" key="1">
    <citation type="submission" date="2020-08" db="EMBL/GenBank/DDBJ databases">
        <title>Plant Genome Project.</title>
        <authorList>
            <person name="Zhang R.-G."/>
        </authorList>
    </citation>
    <scope>NUCLEOTIDE SEQUENCE</scope>
    <source>
        <strain evidence="5">WSP0</strain>
        <tissue evidence="5">Leaf</tissue>
    </source>
</reference>
<keyword evidence="2" id="KW-0378">Hydrolase</keyword>
<dbReference type="Proteomes" id="UP000823749">
    <property type="component" value="Chromosome 3"/>
</dbReference>
<evidence type="ECO:0000313" key="6">
    <source>
        <dbReference type="Proteomes" id="UP000823749"/>
    </source>
</evidence>
<dbReference type="EMBL" id="JACTNZ010000003">
    <property type="protein sequence ID" value="KAG5558384.1"/>
    <property type="molecule type" value="Genomic_DNA"/>
</dbReference>
<keyword evidence="6" id="KW-1185">Reference proteome</keyword>
<name>A0AAV6L294_9ERIC</name>
<dbReference type="Gene3D" id="2.60.120.560">
    <property type="entry name" value="Exo-inulinase, domain 1"/>
    <property type="match status" value="1"/>
</dbReference>
<dbReference type="InterPro" id="IPR050551">
    <property type="entry name" value="Fructan_Metab_Enzymes"/>
</dbReference>
<evidence type="ECO:0000256" key="3">
    <source>
        <dbReference type="ARBA" id="ARBA00023295"/>
    </source>
</evidence>
<dbReference type="FunFam" id="2.60.120.560:FF:000002">
    <property type="entry name" value="Beta-fructofuranosidase, insoluble isoenzyme CWINV1"/>
    <property type="match status" value="1"/>
</dbReference>
<dbReference type="InterPro" id="IPR013320">
    <property type="entry name" value="ConA-like_dom_sf"/>
</dbReference>
<dbReference type="PANTHER" id="PTHR31953">
    <property type="entry name" value="BETA-FRUCTOFURANOSIDASE, INSOLUBLE ISOENZYME CWINV1-RELATED"/>
    <property type="match status" value="1"/>
</dbReference>
<comment type="similarity">
    <text evidence="1">Belongs to the glycosyl hydrolase 32 family.</text>
</comment>
<sequence>MKTGTNVLQWPVEEVEELRLNATEYQGVELEPGSVVPLNITSATQLDISATFEVDEAALEGTFEADVGYNCSTAGASVKGALGPFGLLVIADDSLSEFTAIYFYIAKDTDGSYTTFFCSDEMRSSNANDINKRIYGGSVPVLDGETLSLRSLVDHSIVESFAQGGRTVVTSRIYPTKAIYGAARAFLFNNATGANVTASVKIWTLDSAYIHPYPLDNMYEV</sequence>
<gene>
    <name evidence="5" type="ORF">RHGRI_008341</name>
</gene>
<organism evidence="5 6">
    <name type="scientific">Rhododendron griersonianum</name>
    <dbReference type="NCBI Taxonomy" id="479676"/>
    <lineage>
        <taxon>Eukaryota</taxon>
        <taxon>Viridiplantae</taxon>
        <taxon>Streptophyta</taxon>
        <taxon>Embryophyta</taxon>
        <taxon>Tracheophyta</taxon>
        <taxon>Spermatophyta</taxon>
        <taxon>Magnoliopsida</taxon>
        <taxon>eudicotyledons</taxon>
        <taxon>Gunneridae</taxon>
        <taxon>Pentapetalae</taxon>
        <taxon>asterids</taxon>
        <taxon>Ericales</taxon>
        <taxon>Ericaceae</taxon>
        <taxon>Ericoideae</taxon>
        <taxon>Rhodoreae</taxon>
        <taxon>Rhododendron</taxon>
    </lineage>
</organism>
<evidence type="ECO:0000313" key="5">
    <source>
        <dbReference type="EMBL" id="KAG5558384.1"/>
    </source>
</evidence>
<comment type="caution">
    <text evidence="5">The sequence shown here is derived from an EMBL/GenBank/DDBJ whole genome shotgun (WGS) entry which is preliminary data.</text>
</comment>
<accession>A0AAV6L294</accession>
<proteinExistence type="inferred from homology"/>
<dbReference type="GO" id="GO:0016798">
    <property type="term" value="F:hydrolase activity, acting on glycosyl bonds"/>
    <property type="evidence" value="ECO:0007669"/>
    <property type="project" value="UniProtKB-KW"/>
</dbReference>
<dbReference type="AlphaFoldDB" id="A0AAV6L294"/>
<keyword evidence="3" id="KW-0326">Glycosidase</keyword>
<protein>
    <recommendedName>
        <fullName evidence="4">Glycosyl hydrolase family 32 C-terminal domain-containing protein</fullName>
    </recommendedName>
</protein>
<dbReference type="SUPFAM" id="SSF49899">
    <property type="entry name" value="Concanavalin A-like lectins/glucanases"/>
    <property type="match status" value="1"/>
</dbReference>